<gene>
    <name evidence="2" type="ORF">A2442_03790</name>
</gene>
<dbReference type="STRING" id="1797582.A2442_03790"/>
<feature type="transmembrane region" description="Helical" evidence="1">
    <location>
        <begin position="40"/>
        <end position="60"/>
    </location>
</feature>
<protein>
    <submittedName>
        <fullName evidence="2">Uncharacterized protein</fullName>
    </submittedName>
</protein>
<reference evidence="2 3" key="1">
    <citation type="journal article" date="2016" name="Nat. Commun.">
        <title>Thousands of microbial genomes shed light on interconnected biogeochemical processes in an aquifer system.</title>
        <authorList>
            <person name="Anantharaman K."/>
            <person name="Brown C.T."/>
            <person name="Hug L.A."/>
            <person name="Sharon I."/>
            <person name="Castelle C.J."/>
            <person name="Probst A.J."/>
            <person name="Thomas B.C."/>
            <person name="Singh A."/>
            <person name="Wilkins M.J."/>
            <person name="Karaoz U."/>
            <person name="Brodie E.L."/>
            <person name="Williams K.H."/>
            <person name="Hubbard S.S."/>
            <person name="Banfield J.F."/>
        </authorList>
    </citation>
    <scope>NUCLEOTIDE SEQUENCE [LARGE SCALE GENOMIC DNA]</scope>
</reference>
<name>A0A1F5EKE5_9BACT</name>
<keyword evidence="1" id="KW-0472">Membrane</keyword>
<keyword evidence="1" id="KW-0812">Transmembrane</keyword>
<proteinExistence type="predicted"/>
<sequence length="87" mass="9718">MSNVEFQEEVRGRVRGEKVSFITKLLMKMGVKDEKQANKVMLGIIVLCVLLTIVIIWSSGSTNSTPGRELGIEELQQLKEMGVIIPE</sequence>
<dbReference type="AlphaFoldDB" id="A0A1F5EKE5"/>
<evidence type="ECO:0000256" key="1">
    <source>
        <dbReference type="SAM" id="Phobius"/>
    </source>
</evidence>
<evidence type="ECO:0000313" key="2">
    <source>
        <dbReference type="EMBL" id="OGD67666.1"/>
    </source>
</evidence>
<comment type="caution">
    <text evidence="2">The sequence shown here is derived from an EMBL/GenBank/DDBJ whole genome shotgun (WGS) entry which is preliminary data.</text>
</comment>
<dbReference type="EMBL" id="MFAE01000002">
    <property type="protein sequence ID" value="OGD67666.1"/>
    <property type="molecule type" value="Genomic_DNA"/>
</dbReference>
<evidence type="ECO:0000313" key="3">
    <source>
        <dbReference type="Proteomes" id="UP000179003"/>
    </source>
</evidence>
<accession>A0A1F5EKE5</accession>
<keyword evidence="1" id="KW-1133">Transmembrane helix</keyword>
<organism evidence="2 3">
    <name type="scientific">Candidatus Campbellbacteria bacterium RIFOXYC2_FULL_35_25</name>
    <dbReference type="NCBI Taxonomy" id="1797582"/>
    <lineage>
        <taxon>Bacteria</taxon>
        <taxon>Candidatus Campbelliibacteriota</taxon>
    </lineage>
</organism>
<dbReference type="Proteomes" id="UP000179003">
    <property type="component" value="Unassembled WGS sequence"/>
</dbReference>